<dbReference type="InterPro" id="IPR002751">
    <property type="entry name" value="CbiM/NikMN"/>
</dbReference>
<keyword evidence="6 7" id="KW-0472">Membrane</keyword>
<evidence type="ECO:0000256" key="5">
    <source>
        <dbReference type="ARBA" id="ARBA00022989"/>
    </source>
</evidence>
<dbReference type="GO" id="GO:0000041">
    <property type="term" value="P:transition metal ion transport"/>
    <property type="evidence" value="ECO:0007669"/>
    <property type="project" value="InterPro"/>
</dbReference>
<evidence type="ECO:0000256" key="1">
    <source>
        <dbReference type="ARBA" id="ARBA00004651"/>
    </source>
</evidence>
<sequence>MHIPDGIITIDQALIYWILTILIMAICFYKFQKDSQKDKKIVSMAIFSVFTVIITSLSIPSPLGVPIHFFLIPLIAIILGPHSSSIVAFISLIIQALALNMGGLTSLGANFIVIGFIISITAYFFYTLFKDLNEKFAIFGGTVIGIIFATLGQIIILLISGTMSLNALLATLLPFYLFISIIEGAANVVIISAIKTMKPEIMEINE</sequence>
<dbReference type="Proteomes" id="UP000232133">
    <property type="component" value="Chromosome"/>
</dbReference>
<organism evidence="8 9">
    <name type="scientific">Methanobrevibacter smithii</name>
    <dbReference type="NCBI Taxonomy" id="2173"/>
    <lineage>
        <taxon>Archaea</taxon>
        <taxon>Methanobacteriati</taxon>
        <taxon>Methanobacteriota</taxon>
        <taxon>Methanomada group</taxon>
        <taxon>Methanobacteria</taxon>
        <taxon>Methanobacteriales</taxon>
        <taxon>Methanobacteriaceae</taxon>
        <taxon>Methanobrevibacter</taxon>
    </lineage>
</organism>
<dbReference type="Pfam" id="PF01891">
    <property type="entry name" value="CbiM"/>
    <property type="match status" value="1"/>
</dbReference>
<reference evidence="8 9" key="1">
    <citation type="submission" date="2016-10" db="EMBL/GenBank/DDBJ databases">
        <authorList>
            <person name="Varghese N."/>
        </authorList>
    </citation>
    <scope>NUCLEOTIDE SEQUENCE [LARGE SCALE GENOMIC DNA]</scope>
    <source>
        <strain evidence="8 9">KB11</strain>
    </source>
</reference>
<protein>
    <submittedName>
        <fullName evidence="8">Cobalamin biosynthesis protein CobM</fullName>
    </submittedName>
</protein>
<feature type="transmembrane region" description="Helical" evidence="7">
    <location>
        <begin position="111"/>
        <end position="129"/>
    </location>
</feature>
<evidence type="ECO:0000256" key="4">
    <source>
        <dbReference type="ARBA" id="ARBA00022692"/>
    </source>
</evidence>
<dbReference type="PANTHER" id="PTHR34229">
    <property type="entry name" value="METAL TRANSPORT PROTEIN HI_1621-RELATED"/>
    <property type="match status" value="1"/>
</dbReference>
<feature type="transmembrane region" description="Helical" evidence="7">
    <location>
        <begin position="41"/>
        <end position="57"/>
    </location>
</feature>
<keyword evidence="4 7" id="KW-0812">Transmembrane</keyword>
<keyword evidence="2" id="KW-0813">Transport</keyword>
<keyword evidence="3" id="KW-1003">Cell membrane</keyword>
<evidence type="ECO:0000256" key="3">
    <source>
        <dbReference type="ARBA" id="ARBA00022475"/>
    </source>
</evidence>
<evidence type="ECO:0000256" key="2">
    <source>
        <dbReference type="ARBA" id="ARBA00022448"/>
    </source>
</evidence>
<feature type="transmembrane region" description="Helical" evidence="7">
    <location>
        <begin position="173"/>
        <end position="194"/>
    </location>
</feature>
<keyword evidence="5 7" id="KW-1133">Transmembrane helix</keyword>
<evidence type="ECO:0000313" key="9">
    <source>
        <dbReference type="Proteomes" id="UP000232133"/>
    </source>
</evidence>
<dbReference type="Gene3D" id="1.10.1760.20">
    <property type="match status" value="1"/>
</dbReference>
<dbReference type="PANTHER" id="PTHR34229:SF1">
    <property type="entry name" value="METAL TRANSPORT PROTEIN HI_1621-RELATED"/>
    <property type="match status" value="1"/>
</dbReference>
<evidence type="ECO:0000256" key="7">
    <source>
        <dbReference type="SAM" id="Phobius"/>
    </source>
</evidence>
<dbReference type="AlphaFoldDB" id="A0A2H4U710"/>
<dbReference type="GeneID" id="71695473"/>
<proteinExistence type="predicted"/>
<name>A0A2H4U710_METSM</name>
<evidence type="ECO:0000256" key="6">
    <source>
        <dbReference type="ARBA" id="ARBA00023136"/>
    </source>
</evidence>
<dbReference type="GO" id="GO:0005886">
    <property type="term" value="C:plasma membrane"/>
    <property type="evidence" value="ECO:0007669"/>
    <property type="project" value="UniProtKB-SubCell"/>
</dbReference>
<feature type="transmembrane region" description="Helical" evidence="7">
    <location>
        <begin position="136"/>
        <end position="161"/>
    </location>
</feature>
<dbReference type="EMBL" id="CP017803">
    <property type="protein sequence ID" value="ATZ59874.1"/>
    <property type="molecule type" value="Genomic_DNA"/>
</dbReference>
<dbReference type="RefSeq" id="WP_019265325.1">
    <property type="nucleotide sequence ID" value="NZ_AP025586.1"/>
</dbReference>
<evidence type="ECO:0000313" key="8">
    <source>
        <dbReference type="EMBL" id="ATZ59874.1"/>
    </source>
</evidence>
<comment type="subcellular location">
    <subcellularLocation>
        <location evidence="1">Cell membrane</location>
        <topology evidence="1">Multi-pass membrane protein</topology>
    </subcellularLocation>
</comment>
<gene>
    <name evidence="8" type="ORF">BK798_05300</name>
</gene>
<accession>A0A2H4U710</accession>
<feature type="transmembrane region" description="Helical" evidence="7">
    <location>
        <begin position="6"/>
        <end position="29"/>
    </location>
</feature>